<dbReference type="Gene3D" id="3.50.50.60">
    <property type="entry name" value="FAD/NAD(P)-binding domain"/>
    <property type="match status" value="2"/>
</dbReference>
<dbReference type="PRINTS" id="PR00891">
    <property type="entry name" value="RABGDIREP"/>
</dbReference>
<organism evidence="4">
    <name type="scientific">Soboliphyme baturini</name>
    <dbReference type="NCBI Taxonomy" id="241478"/>
    <lineage>
        <taxon>Eukaryota</taxon>
        <taxon>Metazoa</taxon>
        <taxon>Ecdysozoa</taxon>
        <taxon>Nematoda</taxon>
        <taxon>Enoplea</taxon>
        <taxon>Dorylaimia</taxon>
        <taxon>Dioctophymatida</taxon>
        <taxon>Dioctophymatoidea</taxon>
        <taxon>Soboliphymatidae</taxon>
        <taxon>Soboliphyme</taxon>
    </lineage>
</organism>
<dbReference type="GO" id="GO:0016192">
    <property type="term" value="P:vesicle-mediated transport"/>
    <property type="evidence" value="ECO:0007669"/>
    <property type="project" value="TreeGrafter"/>
</dbReference>
<reference evidence="2 3" key="2">
    <citation type="submission" date="2018-11" db="EMBL/GenBank/DDBJ databases">
        <authorList>
            <consortium name="Pathogen Informatics"/>
        </authorList>
    </citation>
    <scope>NUCLEOTIDE SEQUENCE [LARGE SCALE GENOMIC DNA]</scope>
</reference>
<dbReference type="Gene3D" id="3.30.519.10">
    <property type="entry name" value="Guanine Nucleotide Dissociation Inhibitor, domain 2"/>
    <property type="match status" value="1"/>
</dbReference>
<proteinExistence type="inferred from homology"/>
<dbReference type="GO" id="GO:0005829">
    <property type="term" value="C:cytosol"/>
    <property type="evidence" value="ECO:0007669"/>
    <property type="project" value="TreeGrafter"/>
</dbReference>
<name>A0A183IS19_9BILA</name>
<comment type="similarity">
    <text evidence="1">Belongs to the Rab GDI family.</text>
</comment>
<dbReference type="Pfam" id="PF00996">
    <property type="entry name" value="GDI"/>
    <property type="match status" value="3"/>
</dbReference>
<evidence type="ECO:0000313" key="4">
    <source>
        <dbReference type="WBParaSite" id="SBAD_0000666301-mRNA-1"/>
    </source>
</evidence>
<sequence length="299" mass="34095">MIIYKVKSKIEFITLFSGLPECLLSAACSRAGLSVLHLDRNSNYGGNWASFSFSNFVEWCEHDSRESLNHAGPQPTSEGVYDHQDVPLPDAGVQDRRLLDEILSNSRFFNLDLCPKVLFSRGSMVELMIRSNINNYAEFSNVDKILVHYDNQLRAVGISVVPCSRSDVFQCQEFSVVEKRLLMKFLTFCMSHENLLDQWIGIFCLTESFHSKPSSEHYHFFLPRLISKKFISSTGVYGSSPLLWTLYGSGELPQCFCRLCAVYGGVFCLRCRIDGWILSKERCNSLMNKSWQRMVLISA</sequence>
<dbReference type="GO" id="GO:0005634">
    <property type="term" value="C:nucleus"/>
    <property type="evidence" value="ECO:0007669"/>
    <property type="project" value="TreeGrafter"/>
</dbReference>
<evidence type="ECO:0000256" key="1">
    <source>
        <dbReference type="ARBA" id="ARBA00005593"/>
    </source>
</evidence>
<dbReference type="OrthoDB" id="1923006at2759"/>
<evidence type="ECO:0000313" key="2">
    <source>
        <dbReference type="EMBL" id="VDP09975.1"/>
    </source>
</evidence>
<dbReference type="InterPro" id="IPR036188">
    <property type="entry name" value="FAD/NAD-bd_sf"/>
</dbReference>
<protein>
    <submittedName>
        <fullName evidence="4">Rab proteins geranylgeranyltransferase component A</fullName>
    </submittedName>
</protein>
<dbReference type="SUPFAM" id="SSF51905">
    <property type="entry name" value="FAD/NAD(P)-binding domain"/>
    <property type="match status" value="1"/>
</dbReference>
<evidence type="ECO:0000313" key="3">
    <source>
        <dbReference type="Proteomes" id="UP000270296"/>
    </source>
</evidence>
<dbReference type="GO" id="GO:0005092">
    <property type="term" value="F:GDP-dissociation inhibitor activity"/>
    <property type="evidence" value="ECO:0007669"/>
    <property type="project" value="InterPro"/>
</dbReference>
<dbReference type="EMBL" id="UZAM01009735">
    <property type="protein sequence ID" value="VDP09975.1"/>
    <property type="molecule type" value="Genomic_DNA"/>
</dbReference>
<gene>
    <name evidence="2" type="ORF">SBAD_LOCUS6416</name>
</gene>
<reference evidence="4" key="1">
    <citation type="submission" date="2016-06" db="UniProtKB">
        <authorList>
            <consortium name="WormBaseParasite"/>
        </authorList>
    </citation>
    <scope>IDENTIFICATION</scope>
</reference>
<keyword evidence="3" id="KW-1185">Reference proteome</keyword>
<dbReference type="AlphaFoldDB" id="A0A183IS19"/>
<accession>A0A183IS19</accession>
<dbReference type="PANTHER" id="PTHR11787">
    <property type="entry name" value="RAB GDP-DISSOCIATION INHIBITOR"/>
    <property type="match status" value="1"/>
</dbReference>
<dbReference type="Proteomes" id="UP000270296">
    <property type="component" value="Unassembled WGS sequence"/>
</dbReference>
<dbReference type="InterPro" id="IPR018203">
    <property type="entry name" value="GDP_dissociation_inhibitor"/>
</dbReference>
<dbReference type="GO" id="GO:0005968">
    <property type="term" value="C:Rab-protein geranylgeranyltransferase complex"/>
    <property type="evidence" value="ECO:0007669"/>
    <property type="project" value="TreeGrafter"/>
</dbReference>
<dbReference type="WBParaSite" id="SBAD_0000666301-mRNA-1">
    <property type="protein sequence ID" value="SBAD_0000666301-mRNA-1"/>
    <property type="gene ID" value="SBAD_0000666301"/>
</dbReference>
<dbReference type="GO" id="GO:0007264">
    <property type="term" value="P:small GTPase-mediated signal transduction"/>
    <property type="evidence" value="ECO:0007669"/>
    <property type="project" value="InterPro"/>
</dbReference>
<dbReference type="PANTHER" id="PTHR11787:SF4">
    <property type="entry name" value="CHM, RAB ESCORT PROTEIN 1"/>
    <property type="match status" value="1"/>
</dbReference>